<proteinExistence type="predicted"/>
<keyword evidence="3" id="KW-1185">Reference proteome</keyword>
<organism evidence="2 3">
    <name type="scientific">Malus domestica</name>
    <name type="common">Apple</name>
    <name type="synonym">Pyrus malus</name>
    <dbReference type="NCBI Taxonomy" id="3750"/>
    <lineage>
        <taxon>Eukaryota</taxon>
        <taxon>Viridiplantae</taxon>
        <taxon>Streptophyta</taxon>
        <taxon>Embryophyta</taxon>
        <taxon>Tracheophyta</taxon>
        <taxon>Spermatophyta</taxon>
        <taxon>Magnoliopsida</taxon>
        <taxon>eudicotyledons</taxon>
        <taxon>Gunneridae</taxon>
        <taxon>Pentapetalae</taxon>
        <taxon>rosids</taxon>
        <taxon>fabids</taxon>
        <taxon>Rosales</taxon>
        <taxon>Rosaceae</taxon>
        <taxon>Amygdaloideae</taxon>
        <taxon>Maleae</taxon>
        <taxon>Malus</taxon>
    </lineage>
</organism>
<evidence type="ECO:0000256" key="1">
    <source>
        <dbReference type="SAM" id="MobiDB-lite"/>
    </source>
</evidence>
<reference evidence="2 3" key="1">
    <citation type="submission" date="2018-10" db="EMBL/GenBank/DDBJ databases">
        <title>A high-quality apple genome assembly.</title>
        <authorList>
            <person name="Hu J."/>
        </authorList>
    </citation>
    <scope>NUCLEOTIDE SEQUENCE [LARGE SCALE GENOMIC DNA]</scope>
    <source>
        <strain evidence="3">cv. HFTH1</strain>
        <tissue evidence="2">Young leaf</tissue>
    </source>
</reference>
<feature type="region of interest" description="Disordered" evidence="1">
    <location>
        <begin position="1"/>
        <end position="20"/>
    </location>
</feature>
<dbReference type="AlphaFoldDB" id="A0A498K1L6"/>
<protein>
    <submittedName>
        <fullName evidence="2">Uncharacterized protein</fullName>
    </submittedName>
</protein>
<sequence>MQDPRPRELKPCAQQPWQKKKVGCEKDDAIDKIQISKPLIHLQVTEDKEEEGRKRREGE</sequence>
<evidence type="ECO:0000313" key="3">
    <source>
        <dbReference type="Proteomes" id="UP000290289"/>
    </source>
</evidence>
<evidence type="ECO:0000313" key="2">
    <source>
        <dbReference type="EMBL" id="RXH99612.1"/>
    </source>
</evidence>
<gene>
    <name evidence="2" type="ORF">DVH24_021414</name>
</gene>
<accession>A0A498K1L6</accession>
<name>A0A498K1L6_MALDO</name>
<dbReference type="EMBL" id="RDQH01000331">
    <property type="protein sequence ID" value="RXH99612.1"/>
    <property type="molecule type" value="Genomic_DNA"/>
</dbReference>
<dbReference type="Proteomes" id="UP000290289">
    <property type="component" value="Chromosome 5"/>
</dbReference>
<comment type="caution">
    <text evidence="2">The sequence shown here is derived from an EMBL/GenBank/DDBJ whole genome shotgun (WGS) entry which is preliminary data.</text>
</comment>
<feature type="compositionally biased region" description="Basic and acidic residues" evidence="1">
    <location>
        <begin position="1"/>
        <end position="10"/>
    </location>
</feature>